<keyword evidence="3 6" id="KW-0489">Methyltransferase</keyword>
<feature type="binding site" description="in other chain" evidence="6">
    <location>
        <begin position="220"/>
        <end position="222"/>
    </location>
    <ligand>
        <name>dUMP</name>
        <dbReference type="ChEBI" id="CHEBI:246422"/>
        <note>ligand shared between dimeric partners</note>
    </ligand>
</feature>
<protein>
    <recommendedName>
        <fullName evidence="1 6">Thymidylate synthase</fullName>
        <shortName evidence="6">TS</shortName>
        <shortName evidence="6">TSase</shortName>
        <ecNumber evidence="1 6">2.1.1.45</ecNumber>
    </recommendedName>
</protein>
<proteinExistence type="inferred from homology"/>
<feature type="active site" description="Nucleophile" evidence="6">
    <location>
        <position position="159"/>
    </location>
</feature>
<dbReference type="KEGG" id="pbor:BSF38_00788"/>
<evidence type="ECO:0000256" key="7">
    <source>
        <dbReference type="PROSITE-ProRule" id="PRU10016"/>
    </source>
</evidence>
<dbReference type="Gene3D" id="3.30.572.10">
    <property type="entry name" value="Thymidylate synthase/dCMP hydroxymethylase domain"/>
    <property type="match status" value="1"/>
</dbReference>
<gene>
    <name evidence="6 9" type="primary">thyA</name>
    <name evidence="9" type="ORF">BSF38_00788</name>
</gene>
<evidence type="ECO:0000256" key="3">
    <source>
        <dbReference type="ARBA" id="ARBA00022603"/>
    </source>
</evidence>
<feature type="binding site" evidence="6">
    <location>
        <begin position="139"/>
        <end position="140"/>
    </location>
    <ligand>
        <name>dUMP</name>
        <dbReference type="ChEBI" id="CHEBI:246422"/>
        <note>ligand shared between dimeric partners</note>
    </ligand>
</feature>
<comment type="catalytic activity">
    <reaction evidence="6">
        <text>dUMP + (6R)-5,10-methylene-5,6,7,8-tetrahydrofolate = 7,8-dihydrofolate + dTMP</text>
        <dbReference type="Rhea" id="RHEA:12104"/>
        <dbReference type="ChEBI" id="CHEBI:15636"/>
        <dbReference type="ChEBI" id="CHEBI:57451"/>
        <dbReference type="ChEBI" id="CHEBI:63528"/>
        <dbReference type="ChEBI" id="CHEBI:246422"/>
        <dbReference type="EC" id="2.1.1.45"/>
    </reaction>
</comment>
<evidence type="ECO:0000256" key="6">
    <source>
        <dbReference type="HAMAP-Rule" id="MF_00008"/>
    </source>
</evidence>
<comment type="subunit">
    <text evidence="6">Homodimer.</text>
</comment>
<evidence type="ECO:0000313" key="9">
    <source>
        <dbReference type="EMBL" id="APW59366.1"/>
    </source>
</evidence>
<evidence type="ECO:0000259" key="8">
    <source>
        <dbReference type="Pfam" id="PF00303"/>
    </source>
</evidence>
<feature type="binding site" evidence="6">
    <location>
        <position position="182"/>
    </location>
    <ligand>
        <name>(6R)-5,10-methylene-5,6,7,8-tetrahydrofolate</name>
        <dbReference type="ChEBI" id="CHEBI:15636"/>
    </ligand>
</feature>
<evidence type="ECO:0000256" key="2">
    <source>
        <dbReference type="ARBA" id="ARBA00022490"/>
    </source>
</evidence>
<dbReference type="PRINTS" id="PR00108">
    <property type="entry name" value="THYMDSNTHASE"/>
</dbReference>
<dbReference type="UniPathway" id="UPA00575"/>
<dbReference type="SUPFAM" id="SSF55831">
    <property type="entry name" value="Thymidylate synthase/dCMP hydroxymethylase"/>
    <property type="match status" value="1"/>
</dbReference>
<keyword evidence="2 6" id="KW-0963">Cytoplasm</keyword>
<dbReference type="Pfam" id="PF00303">
    <property type="entry name" value="Thymidylat_synt"/>
    <property type="match status" value="1"/>
</dbReference>
<dbReference type="EMBL" id="CP019082">
    <property type="protein sequence ID" value="APW59366.1"/>
    <property type="molecule type" value="Genomic_DNA"/>
</dbReference>
<dbReference type="HAMAP" id="MF_00008">
    <property type="entry name" value="Thymidy_synth_bact"/>
    <property type="match status" value="1"/>
</dbReference>
<reference evidence="10" key="1">
    <citation type="submission" date="2016-12" db="EMBL/GenBank/DDBJ databases">
        <title>Comparative genomics of four Isosphaeraceae planctomycetes: a common pool of plasmids and glycoside hydrolase genes.</title>
        <authorList>
            <person name="Ivanova A."/>
        </authorList>
    </citation>
    <scope>NUCLEOTIDE SEQUENCE [LARGE SCALE GENOMIC DNA]</scope>
    <source>
        <strain evidence="10">PX4</strain>
    </source>
</reference>
<dbReference type="InterPro" id="IPR036926">
    <property type="entry name" value="Thymidate_synth/dCMP_Mease_sf"/>
</dbReference>
<dbReference type="Proteomes" id="UP000186309">
    <property type="component" value="Chromosome"/>
</dbReference>
<dbReference type="NCBIfam" id="NF002497">
    <property type="entry name" value="PRK01827.1-3"/>
    <property type="match status" value="1"/>
</dbReference>
<keyword evidence="10" id="KW-1185">Reference proteome</keyword>
<feature type="active site" evidence="7">
    <location>
        <position position="159"/>
    </location>
</feature>
<dbReference type="PROSITE" id="PS00091">
    <property type="entry name" value="THYMIDYLATE_SYNTHASE"/>
    <property type="match status" value="1"/>
</dbReference>
<dbReference type="STRING" id="1387353.BSF38_00788"/>
<dbReference type="NCBIfam" id="TIGR03284">
    <property type="entry name" value="thym_sym"/>
    <property type="match status" value="1"/>
</dbReference>
<sequence length="277" mass="30627">MRQYLDLLKDVREHGVRKPTRAVLRSTGEKIDALSVFGRQIRFDLADGFPLVTTKKMAFGAIVHELIWFLRGATNIGYLREHGVGIWDEWADENGELGPIYGKQWRSWQAPDGRSIDQIAAVVAGVKAVAADPSASVGRRLIVTAWNPAEVAEMALPPCHTLFQFSVAEGRLSCQLYQRSADLFLGVPFNIASYALLTHLVAQATGLEPGDFIHTFGDAHIYSNHLDQVDEQLNRAPLSLPRLEIDPAVVDLAQIDRGQIKLIGYRSHPALRGEVAV</sequence>
<name>A0A1U7CKD1_9BACT</name>
<comment type="subcellular location">
    <subcellularLocation>
        <location evidence="6">Cytoplasm</location>
    </subcellularLocation>
</comment>
<feature type="binding site" description="in other chain" evidence="6">
    <location>
        <begin position="179"/>
        <end position="182"/>
    </location>
    <ligand>
        <name>dUMP</name>
        <dbReference type="ChEBI" id="CHEBI:246422"/>
        <note>ligand shared between dimeric partners</note>
    </ligand>
</feature>
<dbReference type="PANTHER" id="PTHR11548">
    <property type="entry name" value="THYMIDYLATE SYNTHASE 1"/>
    <property type="match status" value="1"/>
</dbReference>
<dbReference type="GO" id="GO:0006235">
    <property type="term" value="P:dTTP biosynthetic process"/>
    <property type="evidence" value="ECO:0007669"/>
    <property type="project" value="UniProtKB-UniRule"/>
</dbReference>
<evidence type="ECO:0000256" key="4">
    <source>
        <dbReference type="ARBA" id="ARBA00022679"/>
    </source>
</evidence>
<dbReference type="EC" id="2.1.1.45" evidence="1 6"/>
<dbReference type="GO" id="GO:0004799">
    <property type="term" value="F:thymidylate synthase activity"/>
    <property type="evidence" value="ECO:0007669"/>
    <property type="project" value="UniProtKB-UniRule"/>
</dbReference>
<dbReference type="RefSeq" id="WP_076343558.1">
    <property type="nucleotide sequence ID" value="NZ_CP019082.1"/>
</dbReference>
<evidence type="ECO:0000256" key="1">
    <source>
        <dbReference type="ARBA" id="ARBA00011947"/>
    </source>
</evidence>
<feature type="binding site" description="in other chain" evidence="6">
    <location>
        <position position="190"/>
    </location>
    <ligand>
        <name>dUMP</name>
        <dbReference type="ChEBI" id="CHEBI:246422"/>
        <note>ligand shared between dimeric partners</note>
    </ligand>
</feature>
<dbReference type="GO" id="GO:0032259">
    <property type="term" value="P:methylation"/>
    <property type="evidence" value="ECO:0007669"/>
    <property type="project" value="UniProtKB-KW"/>
</dbReference>
<comment type="similarity">
    <text evidence="6">Belongs to the thymidylate synthase family. Bacterial-type ThyA subfamily.</text>
</comment>
<dbReference type="GO" id="GO:0005829">
    <property type="term" value="C:cytosol"/>
    <property type="evidence" value="ECO:0007669"/>
    <property type="project" value="TreeGrafter"/>
</dbReference>
<dbReference type="AlphaFoldDB" id="A0A1U7CKD1"/>
<keyword evidence="4 6" id="KW-0808">Transferase</keyword>
<organism evidence="9 10">
    <name type="scientific">Paludisphaera borealis</name>
    <dbReference type="NCBI Taxonomy" id="1387353"/>
    <lineage>
        <taxon>Bacteria</taxon>
        <taxon>Pseudomonadati</taxon>
        <taxon>Planctomycetota</taxon>
        <taxon>Planctomycetia</taxon>
        <taxon>Isosphaerales</taxon>
        <taxon>Isosphaeraceae</taxon>
        <taxon>Paludisphaera</taxon>
    </lineage>
</organism>
<dbReference type="InterPro" id="IPR020940">
    <property type="entry name" value="Thymidylate_synthase_AS"/>
</dbReference>
<dbReference type="OrthoDB" id="9774633at2"/>
<feature type="binding site" evidence="6">
    <location>
        <position position="276"/>
    </location>
    <ligand>
        <name>(6R)-5,10-methylene-5,6,7,8-tetrahydrofolate</name>
        <dbReference type="ChEBI" id="CHEBI:15636"/>
    </ligand>
</feature>
<dbReference type="InterPro" id="IPR023451">
    <property type="entry name" value="Thymidate_synth/dCMP_Mease_dom"/>
</dbReference>
<dbReference type="InterPro" id="IPR045097">
    <property type="entry name" value="Thymidate_synth/dCMP_Mease"/>
</dbReference>
<feature type="domain" description="Thymidylate synthase/dCMP hydroxymethylase" evidence="8">
    <location>
        <begin position="2"/>
        <end position="277"/>
    </location>
</feature>
<dbReference type="CDD" id="cd00351">
    <property type="entry name" value="TS_Pyrimidine_HMase"/>
    <property type="match status" value="1"/>
</dbReference>
<dbReference type="PANTHER" id="PTHR11548:SF9">
    <property type="entry name" value="THYMIDYLATE SYNTHASE"/>
    <property type="match status" value="1"/>
</dbReference>
<accession>A0A1U7CKD1</accession>
<comment type="function">
    <text evidence="6">Catalyzes the reductive methylation of 2'-deoxyuridine-5'-monophosphate (dUMP) to 2'-deoxythymidine-5'-monophosphate (dTMP) while utilizing 5,10-methylenetetrahydrofolate (mTHF) as the methyl donor and reductant in the reaction, yielding dihydrofolate (DHF) as a by-product. This enzymatic reaction provides an intracellular de novo source of dTMP, an essential precursor for DNA biosynthesis.</text>
</comment>
<dbReference type="GO" id="GO:0006231">
    <property type="term" value="P:dTMP biosynthetic process"/>
    <property type="evidence" value="ECO:0007669"/>
    <property type="project" value="UniProtKB-UniRule"/>
</dbReference>
<dbReference type="InterPro" id="IPR000398">
    <property type="entry name" value="Thymidylate_synthase"/>
</dbReference>
<evidence type="ECO:0000313" key="10">
    <source>
        <dbReference type="Proteomes" id="UP000186309"/>
    </source>
</evidence>
<comment type="caution">
    <text evidence="6">Lacks conserved residue(s) required for the propagation of feature annotation.</text>
</comment>
<evidence type="ECO:0000256" key="5">
    <source>
        <dbReference type="ARBA" id="ARBA00022727"/>
    </source>
</evidence>
<comment type="pathway">
    <text evidence="6">Pyrimidine metabolism; dTTP biosynthesis.</text>
</comment>
<keyword evidence="5 6" id="KW-0545">Nucleotide biosynthesis</keyword>